<evidence type="ECO:0000313" key="2">
    <source>
        <dbReference type="Proteomes" id="UP001215533"/>
    </source>
</evidence>
<name>A0AAJ5USF0_LATCU</name>
<reference evidence="1" key="1">
    <citation type="submission" date="2023-02" db="EMBL/GenBank/DDBJ databases">
        <title>Complete genome sequence of Lactobacillus curvatus CACC879 isolated from Pig feces.</title>
        <authorList>
            <person name="Park S."/>
            <person name="Park M.A."/>
            <person name="Kim D.-H."/>
            <person name="Kim Y."/>
        </authorList>
    </citation>
    <scope>NUCLEOTIDE SEQUENCE</scope>
    <source>
        <strain evidence="1">Curvatus</strain>
        <plasmid evidence="1">p1_CACC879</plasmid>
    </source>
</reference>
<organism evidence="1 2">
    <name type="scientific">Latilactobacillus curvatus</name>
    <name type="common">Lactobacillus curvatus</name>
    <dbReference type="NCBI Taxonomy" id="28038"/>
    <lineage>
        <taxon>Bacteria</taxon>
        <taxon>Bacillati</taxon>
        <taxon>Bacillota</taxon>
        <taxon>Bacilli</taxon>
        <taxon>Lactobacillales</taxon>
        <taxon>Lactobacillaceae</taxon>
        <taxon>Latilactobacillus</taxon>
    </lineage>
</organism>
<dbReference type="EMBL" id="CP117684">
    <property type="protein sequence ID" value="WDC92697.1"/>
    <property type="molecule type" value="Genomic_DNA"/>
</dbReference>
<dbReference type="RefSeq" id="WP_004270468.1">
    <property type="nucleotide sequence ID" value="NZ_BJOQ01000006.1"/>
</dbReference>
<proteinExistence type="predicted"/>
<geneLocation type="plasmid" evidence="1 2">
    <name>p1_CACC879</name>
</geneLocation>
<keyword evidence="1" id="KW-0614">Plasmid</keyword>
<dbReference type="AlphaFoldDB" id="A0AAJ5USF0"/>
<sequence length="41" mass="4622">MTEDKAKKDLTDLLIGSMQSKRFNLNSIKLVKNMVLVLTAI</sequence>
<evidence type="ECO:0000313" key="1">
    <source>
        <dbReference type="EMBL" id="WDC92697.1"/>
    </source>
</evidence>
<protein>
    <submittedName>
        <fullName evidence="1">Uncharacterized protein</fullName>
    </submittedName>
</protein>
<accession>A0AAJ5USF0</accession>
<dbReference type="Proteomes" id="UP001215533">
    <property type="component" value="Plasmid p1_CACC879"/>
</dbReference>
<gene>
    <name evidence="1" type="ORF">PSR33_08935</name>
</gene>
<dbReference type="GeneID" id="80426641"/>